<dbReference type="GO" id="GO:0005524">
    <property type="term" value="F:ATP binding"/>
    <property type="evidence" value="ECO:0007669"/>
    <property type="project" value="InterPro"/>
</dbReference>
<dbReference type="EMBL" id="ML122276">
    <property type="protein sequence ID" value="RPD58326.1"/>
    <property type="molecule type" value="Genomic_DNA"/>
</dbReference>
<evidence type="ECO:0000313" key="3">
    <source>
        <dbReference type="Proteomes" id="UP000313359"/>
    </source>
</evidence>
<organism evidence="2 3">
    <name type="scientific">Lentinus tigrinus ALCF2SS1-6</name>
    <dbReference type="NCBI Taxonomy" id="1328759"/>
    <lineage>
        <taxon>Eukaryota</taxon>
        <taxon>Fungi</taxon>
        <taxon>Dikarya</taxon>
        <taxon>Basidiomycota</taxon>
        <taxon>Agaricomycotina</taxon>
        <taxon>Agaricomycetes</taxon>
        <taxon>Polyporales</taxon>
        <taxon>Polyporaceae</taxon>
        <taxon>Lentinus</taxon>
    </lineage>
</organism>
<name>A0A5C2SAH7_9APHY</name>
<feature type="domain" description="Protein kinase" evidence="1">
    <location>
        <begin position="1"/>
        <end position="289"/>
    </location>
</feature>
<dbReference type="InterPro" id="IPR000719">
    <property type="entry name" value="Prot_kinase_dom"/>
</dbReference>
<dbReference type="PROSITE" id="PS50011">
    <property type="entry name" value="PROTEIN_KINASE_DOM"/>
    <property type="match status" value="1"/>
</dbReference>
<dbReference type="OrthoDB" id="2793880at2759"/>
<dbReference type="Gene3D" id="1.10.510.10">
    <property type="entry name" value="Transferase(Phosphotransferase) domain 1"/>
    <property type="match status" value="1"/>
</dbReference>
<evidence type="ECO:0000259" key="1">
    <source>
        <dbReference type="PROSITE" id="PS50011"/>
    </source>
</evidence>
<evidence type="ECO:0000313" key="2">
    <source>
        <dbReference type="EMBL" id="RPD58326.1"/>
    </source>
</evidence>
<dbReference type="GO" id="GO:0004672">
    <property type="term" value="F:protein kinase activity"/>
    <property type="evidence" value="ECO:0007669"/>
    <property type="project" value="InterPro"/>
</dbReference>
<protein>
    <recommendedName>
        <fullName evidence="1">Protein kinase domain-containing protein</fullName>
    </recommendedName>
</protein>
<keyword evidence="3" id="KW-1185">Reference proteome</keyword>
<dbReference type="SUPFAM" id="SSF56112">
    <property type="entry name" value="Protein kinase-like (PK-like)"/>
    <property type="match status" value="1"/>
</dbReference>
<accession>A0A5C2SAH7</accession>
<proteinExistence type="predicted"/>
<sequence>MAAHYGNTLGPPEWLNKHPELRSRGTELAAPLKPFCAWRTYRDPCSPDYAVKVVPLGCEEVEIYEQLHRLSPASPNHTLPCDVISSGTQQPFLIMPFVDKILNYADNTKWDLLLMLDTFRQVLEGIEFLHHQNIAHMDMYEGQVLVADEVLAGVHKELEAGKVYIIDFDVSKRLDRGPGHQHAVELPQCACKPPLGMTRFDPYSWDVYCTGKMFNDIVKWSYNDSPLPWIVRRYIDWLIGNERGCTTVCRCRPSARRARQVLSVIVWGTRIWEQCVNMVYCVRDLRKTD</sequence>
<reference evidence="2" key="1">
    <citation type="journal article" date="2018" name="Genome Biol. Evol.">
        <title>Genomics and development of Lentinus tigrinus, a white-rot wood-decaying mushroom with dimorphic fruiting bodies.</title>
        <authorList>
            <person name="Wu B."/>
            <person name="Xu Z."/>
            <person name="Knudson A."/>
            <person name="Carlson A."/>
            <person name="Chen N."/>
            <person name="Kovaka S."/>
            <person name="LaButti K."/>
            <person name="Lipzen A."/>
            <person name="Pennachio C."/>
            <person name="Riley R."/>
            <person name="Schakwitz W."/>
            <person name="Umezawa K."/>
            <person name="Ohm R.A."/>
            <person name="Grigoriev I.V."/>
            <person name="Nagy L.G."/>
            <person name="Gibbons J."/>
            <person name="Hibbett D."/>
        </authorList>
    </citation>
    <scope>NUCLEOTIDE SEQUENCE [LARGE SCALE GENOMIC DNA]</scope>
    <source>
        <strain evidence="2">ALCF2SS1-6</strain>
    </source>
</reference>
<dbReference type="Proteomes" id="UP000313359">
    <property type="component" value="Unassembled WGS sequence"/>
</dbReference>
<dbReference type="AlphaFoldDB" id="A0A5C2SAH7"/>
<gene>
    <name evidence="2" type="ORF">L227DRAFT_193782</name>
</gene>
<dbReference type="InterPro" id="IPR011009">
    <property type="entry name" value="Kinase-like_dom_sf"/>
</dbReference>